<dbReference type="GO" id="GO:0005737">
    <property type="term" value="C:cytoplasm"/>
    <property type="evidence" value="ECO:0007669"/>
    <property type="project" value="UniProtKB-SubCell"/>
</dbReference>
<dbReference type="EMBL" id="BMJS01000031">
    <property type="protein sequence ID" value="GGG04320.1"/>
    <property type="molecule type" value="Genomic_DNA"/>
</dbReference>
<dbReference type="SUPFAM" id="SSF55594">
    <property type="entry name" value="HPr-like"/>
    <property type="match status" value="1"/>
</dbReference>
<evidence type="ECO:0000259" key="14">
    <source>
        <dbReference type="PROSITE" id="PS51093"/>
    </source>
</evidence>
<dbReference type="PANTHER" id="PTHR46244:SF6">
    <property type="entry name" value="PHOSPHOENOLPYRUVATE-PROTEIN PHOSPHOTRANSFERASE"/>
    <property type="match status" value="1"/>
</dbReference>
<dbReference type="Proteomes" id="UP000636949">
    <property type="component" value="Unassembled WGS sequence"/>
</dbReference>
<evidence type="ECO:0000256" key="6">
    <source>
        <dbReference type="ARBA" id="ARBA00022448"/>
    </source>
</evidence>
<dbReference type="InterPro" id="IPR006318">
    <property type="entry name" value="PTS_EI-like"/>
</dbReference>
<dbReference type="Gene3D" id="3.20.20.60">
    <property type="entry name" value="Phosphoenolpyruvate-binding domains"/>
    <property type="match status" value="1"/>
</dbReference>
<dbReference type="Pfam" id="PF05524">
    <property type="entry name" value="PEP-utilisers_N"/>
    <property type="match status" value="1"/>
</dbReference>
<comment type="catalytic activity">
    <reaction evidence="1">
        <text>L-histidyl-[protein] + phosphoenolpyruvate = N(pros)-phospho-L-histidyl-[protein] + pyruvate</text>
        <dbReference type="Rhea" id="RHEA:23880"/>
        <dbReference type="Rhea" id="RHEA-COMP:9745"/>
        <dbReference type="Rhea" id="RHEA-COMP:9746"/>
        <dbReference type="ChEBI" id="CHEBI:15361"/>
        <dbReference type="ChEBI" id="CHEBI:29979"/>
        <dbReference type="ChEBI" id="CHEBI:58702"/>
        <dbReference type="ChEBI" id="CHEBI:64837"/>
        <dbReference type="EC" id="2.7.3.9"/>
    </reaction>
</comment>
<dbReference type="InterPro" id="IPR015813">
    <property type="entry name" value="Pyrv/PenolPyrv_kinase-like_dom"/>
</dbReference>
<evidence type="ECO:0000256" key="2">
    <source>
        <dbReference type="ARBA" id="ARBA00001946"/>
    </source>
</evidence>
<dbReference type="InterPro" id="IPR035895">
    <property type="entry name" value="HPr-like_sf"/>
</dbReference>
<evidence type="ECO:0000256" key="3">
    <source>
        <dbReference type="ARBA" id="ARBA00004496"/>
    </source>
</evidence>
<dbReference type="PRINTS" id="PR01736">
    <property type="entry name" value="PHPHTRNFRASE"/>
</dbReference>
<dbReference type="InterPro" id="IPR050499">
    <property type="entry name" value="PEP-utilizing_PTS_enzyme"/>
</dbReference>
<evidence type="ECO:0000256" key="8">
    <source>
        <dbReference type="ARBA" id="ARBA00022597"/>
    </source>
</evidence>
<dbReference type="NCBIfam" id="TIGR01417">
    <property type="entry name" value="PTS_I_fam"/>
    <property type="match status" value="1"/>
</dbReference>
<dbReference type="SUPFAM" id="SSF47831">
    <property type="entry name" value="Enzyme I of the PEP:sugar phosphotransferase system HPr-binding (sub)domain"/>
    <property type="match status" value="1"/>
</dbReference>
<dbReference type="RefSeq" id="WP_117003549.1">
    <property type="nucleotide sequence ID" value="NZ_BMJS01000031.1"/>
</dbReference>
<dbReference type="Gene3D" id="1.10.274.10">
    <property type="entry name" value="PtsI, HPr-binding domain"/>
    <property type="match status" value="1"/>
</dbReference>
<evidence type="ECO:0000256" key="5">
    <source>
        <dbReference type="ARBA" id="ARBA00012232"/>
    </source>
</evidence>
<dbReference type="GO" id="GO:0009401">
    <property type="term" value="P:phosphoenolpyruvate-dependent sugar phosphotransferase system"/>
    <property type="evidence" value="ECO:0007669"/>
    <property type="project" value="UniProtKB-KW"/>
</dbReference>
<dbReference type="InterPro" id="IPR008731">
    <property type="entry name" value="PTS_EIN"/>
</dbReference>
<evidence type="ECO:0000256" key="7">
    <source>
        <dbReference type="ARBA" id="ARBA00022490"/>
    </source>
</evidence>
<dbReference type="PRINTS" id="PR00107">
    <property type="entry name" value="PHOSPHOCPHPR"/>
</dbReference>
<dbReference type="AlphaFoldDB" id="A0A8J2Z5Z0"/>
<dbReference type="GO" id="GO:0046872">
    <property type="term" value="F:metal ion binding"/>
    <property type="evidence" value="ECO:0007669"/>
    <property type="project" value="UniProtKB-KW"/>
</dbReference>
<dbReference type="NCBIfam" id="TIGR01003">
    <property type="entry name" value="PTS_HPr_family"/>
    <property type="match status" value="1"/>
</dbReference>
<keyword evidence="8" id="KW-0762">Sugar transport</keyword>
<evidence type="ECO:0000313" key="16">
    <source>
        <dbReference type="EMBL" id="GGG04320.1"/>
    </source>
</evidence>
<dbReference type="InterPro" id="IPR023151">
    <property type="entry name" value="PEP_util_CS"/>
</dbReference>
<dbReference type="Gene3D" id="2.70.70.10">
    <property type="entry name" value="Glucose Permease (Domain IIA)"/>
    <property type="match status" value="1"/>
</dbReference>
<dbReference type="InterPro" id="IPR008279">
    <property type="entry name" value="PEP-util_enz_mobile_dom"/>
</dbReference>
<comment type="subcellular location">
    <subcellularLocation>
        <location evidence="3">Cytoplasm</location>
    </subcellularLocation>
</comment>
<dbReference type="CDD" id="cd00367">
    <property type="entry name" value="PTS-HPr_like"/>
    <property type="match status" value="1"/>
</dbReference>
<keyword evidence="9" id="KW-0808">Transferase</keyword>
<dbReference type="InterPro" id="IPR036637">
    <property type="entry name" value="Phosphohistidine_dom_sf"/>
</dbReference>
<name>A0A8J2Z5Z0_9GAMM</name>
<keyword evidence="11" id="KW-0479">Metal-binding</keyword>
<dbReference type="SUPFAM" id="SSF51621">
    <property type="entry name" value="Phosphoenolpyruvate/pyruvate domain"/>
    <property type="match status" value="1"/>
</dbReference>
<protein>
    <recommendedName>
        <fullName evidence="5">phosphoenolpyruvate--protein phosphotransferase</fullName>
        <ecNumber evidence="5">2.7.3.9</ecNumber>
    </recommendedName>
</protein>
<evidence type="ECO:0000256" key="11">
    <source>
        <dbReference type="ARBA" id="ARBA00022723"/>
    </source>
</evidence>
<evidence type="ECO:0000256" key="13">
    <source>
        <dbReference type="ARBA" id="ARBA00022842"/>
    </source>
</evidence>
<feature type="domain" description="HPr" evidence="15">
    <location>
        <begin position="168"/>
        <end position="259"/>
    </location>
</feature>
<dbReference type="PANTHER" id="PTHR46244">
    <property type="entry name" value="PHOSPHOENOLPYRUVATE-PROTEIN PHOSPHOTRANSFERASE"/>
    <property type="match status" value="1"/>
</dbReference>
<dbReference type="InterPro" id="IPR011055">
    <property type="entry name" value="Dup_hybrid_motif"/>
</dbReference>
<evidence type="ECO:0000256" key="4">
    <source>
        <dbReference type="ARBA" id="ARBA00007837"/>
    </source>
</evidence>
<keyword evidence="6" id="KW-0813">Transport</keyword>
<dbReference type="InterPro" id="IPR001127">
    <property type="entry name" value="PTS_EIIA_1_perm"/>
</dbReference>
<comment type="caution">
    <text evidence="16">The sequence shown here is derived from an EMBL/GenBank/DDBJ whole genome shotgun (WGS) entry which is preliminary data.</text>
</comment>
<organism evidence="16 17">
    <name type="scientific">Cysteiniphilum litorale</name>
    <dbReference type="NCBI Taxonomy" id="2056700"/>
    <lineage>
        <taxon>Bacteria</taxon>
        <taxon>Pseudomonadati</taxon>
        <taxon>Pseudomonadota</taxon>
        <taxon>Gammaproteobacteria</taxon>
        <taxon>Thiotrichales</taxon>
        <taxon>Fastidiosibacteraceae</taxon>
        <taxon>Cysteiniphilum</taxon>
    </lineage>
</organism>
<evidence type="ECO:0000256" key="12">
    <source>
        <dbReference type="ARBA" id="ARBA00022777"/>
    </source>
</evidence>
<dbReference type="SUPFAM" id="SSF51261">
    <property type="entry name" value="Duplicated hybrid motif"/>
    <property type="match status" value="1"/>
</dbReference>
<dbReference type="NCBIfam" id="TIGR00830">
    <property type="entry name" value="PTBA"/>
    <property type="match status" value="1"/>
</dbReference>
<keyword evidence="13" id="KW-0460">Magnesium</keyword>
<comment type="similarity">
    <text evidence="4">Belongs to the PEP-utilizing enzyme family.</text>
</comment>
<dbReference type="Pfam" id="PF00391">
    <property type="entry name" value="PEP-utilizers"/>
    <property type="match status" value="1"/>
</dbReference>
<evidence type="ECO:0000256" key="10">
    <source>
        <dbReference type="ARBA" id="ARBA00022683"/>
    </source>
</evidence>
<dbReference type="Gene3D" id="3.50.30.10">
    <property type="entry name" value="Phosphohistidine domain"/>
    <property type="match status" value="1"/>
</dbReference>
<dbReference type="GO" id="GO:0016301">
    <property type="term" value="F:kinase activity"/>
    <property type="evidence" value="ECO:0007669"/>
    <property type="project" value="UniProtKB-KW"/>
</dbReference>
<sequence>MGLTLYAPVNGFIVELDQVPDPVFAQKMVGNGFAIEPLDQNIYSPVTGIVKNIAKTKHAITIATESGYDVLIHLGLESVTLNGEGIDVHVSLNDQVDINTLLLSFDLSTISKKIKSLITPVIITDYQEDDLLLKVKGRCSAQTPIISLDSTVHNDSNKPVLKTQDQIFVTRSIIINNPHGLHARPAALLAHTLKSFDATAIIYKNDSSADVKSLVALMGLNIQLNDKITLTVSGEDAEKAACALEEALVNFVDDHIAEAQPTKSELNQTKVNGNQYLGISAAKGIVIGELRRINEESFNYADEANVPEAQELERFTLAKEKHEKQLSAQMTTHAHDKTKHAMLGAHIALLNDANINSSVIKFLAQGKTAEYAWDHAILESITILEKTQNTLLQERVADLKDIRKQVLYILTNGTPTKTHYSKPTILIADEFTLSDILEADQNVVGFISTKGGRTSHVAIIANNNNLPLLIQVDSSLFNHCAQYVILNATDGYALINPDFDTMTQYQAKIATLNDALALMRAKATEPAKTKDDHTIHCYMNIKSAEGCLNFAQSGAEGVGLFRSEFIFYDRLSAPTEDEQLSIYNEVLDATNDTPIIIRTLDAGGDKQIDYLNMPHEMNPFLGVRGIRLCLKHPEILRTQLRAIIRTQNANAHIMLPMITNIAEFRQVKAIYEEERLKLGISIKQPLGIMVEVPSVIFQAELFAKEVDFMSIGTNDLTQYLLAMDREHDALAAEIDHLHPAVIHAINKVNIAAQKHNTKLSICGLMAADQEALAILIGLGIKHLSMRSNMLAENKALIRRLKLTDCQQLAQQALTLESAEAVRILVRQQISFNEGGN</sequence>
<dbReference type="Pfam" id="PF02896">
    <property type="entry name" value="PEP-utilizers_C"/>
    <property type="match status" value="1"/>
</dbReference>
<proteinExistence type="inferred from homology"/>
<dbReference type="Gene3D" id="3.30.1340.10">
    <property type="entry name" value="HPr-like"/>
    <property type="match status" value="1"/>
</dbReference>
<dbReference type="InterPro" id="IPR000121">
    <property type="entry name" value="PEP_util_C"/>
</dbReference>
<feature type="domain" description="PTS EIIA type-1" evidence="14">
    <location>
        <begin position="21"/>
        <end position="125"/>
    </location>
</feature>
<accession>A0A8J2Z5Z0</accession>
<evidence type="ECO:0000259" key="15">
    <source>
        <dbReference type="PROSITE" id="PS51350"/>
    </source>
</evidence>
<dbReference type="InterPro" id="IPR036618">
    <property type="entry name" value="PtsI_HPr-bd_sf"/>
</dbReference>
<dbReference type="EC" id="2.7.3.9" evidence="5"/>
<dbReference type="SUPFAM" id="SSF52009">
    <property type="entry name" value="Phosphohistidine domain"/>
    <property type="match status" value="1"/>
</dbReference>
<dbReference type="PROSITE" id="PS00369">
    <property type="entry name" value="PTS_HPR_HIS"/>
    <property type="match status" value="1"/>
</dbReference>
<evidence type="ECO:0000256" key="9">
    <source>
        <dbReference type="ARBA" id="ARBA00022679"/>
    </source>
</evidence>
<dbReference type="InterPro" id="IPR001020">
    <property type="entry name" value="PTS_HPr_His_P_site"/>
</dbReference>
<keyword evidence="7" id="KW-0963">Cytoplasm</keyword>
<dbReference type="InterPro" id="IPR040442">
    <property type="entry name" value="Pyrv_kinase-like_dom_sf"/>
</dbReference>
<comment type="cofactor">
    <cofactor evidence="2">
        <name>Mg(2+)</name>
        <dbReference type="ChEBI" id="CHEBI:18420"/>
    </cofactor>
</comment>
<evidence type="ECO:0000256" key="1">
    <source>
        <dbReference type="ARBA" id="ARBA00000683"/>
    </source>
</evidence>
<dbReference type="PROSITE" id="PS00742">
    <property type="entry name" value="PEP_ENZYMES_2"/>
    <property type="match status" value="1"/>
</dbReference>
<dbReference type="InterPro" id="IPR000032">
    <property type="entry name" value="HPr-like"/>
</dbReference>
<keyword evidence="12" id="KW-0418">Kinase</keyword>
<keyword evidence="10" id="KW-0598">Phosphotransferase system</keyword>
<dbReference type="PROSITE" id="PS51093">
    <property type="entry name" value="PTS_EIIA_TYPE_1"/>
    <property type="match status" value="1"/>
</dbReference>
<keyword evidence="17" id="KW-1185">Reference proteome</keyword>
<gene>
    <name evidence="16" type="ORF">GCM10010995_22250</name>
</gene>
<dbReference type="GO" id="GO:0008965">
    <property type="term" value="F:phosphoenolpyruvate-protein phosphotransferase activity"/>
    <property type="evidence" value="ECO:0007669"/>
    <property type="project" value="UniProtKB-EC"/>
</dbReference>
<reference evidence="16" key="1">
    <citation type="journal article" date="2014" name="Int. J. Syst. Evol. Microbiol.">
        <title>Complete genome sequence of Corynebacterium casei LMG S-19264T (=DSM 44701T), isolated from a smear-ripened cheese.</title>
        <authorList>
            <consortium name="US DOE Joint Genome Institute (JGI-PGF)"/>
            <person name="Walter F."/>
            <person name="Albersmeier A."/>
            <person name="Kalinowski J."/>
            <person name="Ruckert C."/>
        </authorList>
    </citation>
    <scope>NUCLEOTIDE SEQUENCE</scope>
    <source>
        <strain evidence="16">CGMCC 1.15758</strain>
    </source>
</reference>
<dbReference type="OrthoDB" id="9765468at2"/>
<dbReference type="PROSITE" id="PS51350">
    <property type="entry name" value="PTS_HPR_DOM"/>
    <property type="match status" value="1"/>
</dbReference>
<reference evidence="16" key="2">
    <citation type="submission" date="2020-09" db="EMBL/GenBank/DDBJ databases">
        <authorList>
            <person name="Sun Q."/>
            <person name="Zhou Y."/>
        </authorList>
    </citation>
    <scope>NUCLEOTIDE SEQUENCE</scope>
    <source>
        <strain evidence="16">CGMCC 1.15758</strain>
    </source>
</reference>
<dbReference type="Pfam" id="PF00358">
    <property type="entry name" value="PTS_EIIA_1"/>
    <property type="match status" value="1"/>
</dbReference>
<evidence type="ECO:0000313" key="17">
    <source>
        <dbReference type="Proteomes" id="UP000636949"/>
    </source>
</evidence>
<dbReference type="Pfam" id="PF00381">
    <property type="entry name" value="PTS-HPr"/>
    <property type="match status" value="1"/>
</dbReference>
<dbReference type="FunFam" id="2.70.70.10:FF:000001">
    <property type="entry name" value="PTS system glucose-specific IIA component"/>
    <property type="match status" value="1"/>
</dbReference>